<comment type="similarity">
    <text evidence="2 4">Belongs to the NPY family.</text>
</comment>
<protein>
    <submittedName>
        <fullName evidence="6">Pro-neuropeptide Y</fullName>
    </submittedName>
    <submittedName>
        <fullName evidence="8">Uncharacterized protein LOC112686541</fullName>
    </submittedName>
</protein>
<dbReference type="PROSITE" id="PS00265">
    <property type="entry name" value="PANCREATIC_HORMONE_1"/>
    <property type="match status" value="1"/>
</dbReference>
<evidence type="ECO:0000256" key="3">
    <source>
        <dbReference type="ARBA" id="ARBA00022525"/>
    </source>
</evidence>
<dbReference type="SMART" id="SM00309">
    <property type="entry name" value="PAH"/>
    <property type="match status" value="1"/>
</dbReference>
<name>A0A2S2QLN9_9HEMI</name>
<keyword evidence="5" id="KW-0812">Transmembrane</keyword>
<sequence>MHQNRNTNSNMIRSVVFIGFFIYVMVLATSCCCHPVMSSEVENIARPTRPKTFGSPDELRSYLDQLGQYLAVVSRPRFGKRKPAFPIPSTITKPRLQQYIDQQRMFNNNFNREDDETYKLQFKPAVIRNSKDLYDMLFSSRRENGNNDHHQYYLMQQDTTNADIGLDSI</sequence>
<dbReference type="Pfam" id="PF00159">
    <property type="entry name" value="Hormone_3"/>
    <property type="match status" value="1"/>
</dbReference>
<organism evidence="6">
    <name type="scientific">Sipha flava</name>
    <name type="common">yellow sugarcane aphid</name>
    <dbReference type="NCBI Taxonomy" id="143950"/>
    <lineage>
        <taxon>Eukaryota</taxon>
        <taxon>Metazoa</taxon>
        <taxon>Ecdysozoa</taxon>
        <taxon>Arthropoda</taxon>
        <taxon>Hexapoda</taxon>
        <taxon>Insecta</taxon>
        <taxon>Pterygota</taxon>
        <taxon>Neoptera</taxon>
        <taxon>Paraneoptera</taxon>
        <taxon>Hemiptera</taxon>
        <taxon>Sternorrhyncha</taxon>
        <taxon>Aphidomorpha</taxon>
        <taxon>Aphidoidea</taxon>
        <taxon>Aphididae</taxon>
        <taxon>Sipha</taxon>
    </lineage>
</organism>
<keyword evidence="3" id="KW-0964">Secreted</keyword>
<dbReference type="InterPro" id="IPR001955">
    <property type="entry name" value="Pancreatic_hormone-like"/>
</dbReference>
<dbReference type="AlphaFoldDB" id="A0A2S2QLN9"/>
<dbReference type="GO" id="GO:0005576">
    <property type="term" value="C:extracellular region"/>
    <property type="evidence" value="ECO:0007669"/>
    <property type="project" value="UniProtKB-SubCell"/>
</dbReference>
<keyword evidence="7" id="KW-1185">Reference proteome</keyword>
<dbReference type="Proteomes" id="UP000694846">
    <property type="component" value="Unplaced"/>
</dbReference>
<evidence type="ECO:0000256" key="2">
    <source>
        <dbReference type="ARBA" id="ARBA00010022"/>
    </source>
</evidence>
<evidence type="ECO:0000256" key="5">
    <source>
        <dbReference type="SAM" id="Phobius"/>
    </source>
</evidence>
<dbReference type="GO" id="GO:0005179">
    <property type="term" value="F:hormone activity"/>
    <property type="evidence" value="ECO:0007669"/>
    <property type="project" value="InterPro"/>
</dbReference>
<keyword evidence="5" id="KW-0472">Membrane</keyword>
<evidence type="ECO:0000313" key="6">
    <source>
        <dbReference type="EMBL" id="MBY78644.1"/>
    </source>
</evidence>
<dbReference type="RefSeq" id="XP_025414672.1">
    <property type="nucleotide sequence ID" value="XM_025558887.1"/>
</dbReference>
<reference evidence="6" key="1">
    <citation type="submission" date="2018-04" db="EMBL/GenBank/DDBJ databases">
        <title>Transcriptome assembly of Sipha flava.</title>
        <authorList>
            <person name="Scully E.D."/>
            <person name="Geib S.M."/>
            <person name="Palmer N.A."/>
            <person name="Koch K."/>
            <person name="Bradshaw J."/>
            <person name="Heng-Moss T."/>
            <person name="Sarath G."/>
        </authorList>
    </citation>
    <scope>NUCLEOTIDE SEQUENCE</scope>
</reference>
<dbReference type="OrthoDB" id="9972427at2759"/>
<keyword evidence="6" id="KW-0527">Neuropeptide</keyword>
<dbReference type="CDD" id="cd00126">
    <property type="entry name" value="PAH"/>
    <property type="match status" value="1"/>
</dbReference>
<dbReference type="PROSITE" id="PS50276">
    <property type="entry name" value="PANCREATIC_HORMONE_2"/>
    <property type="match status" value="1"/>
</dbReference>
<evidence type="ECO:0000313" key="8">
    <source>
        <dbReference type="RefSeq" id="XP_025414672.1"/>
    </source>
</evidence>
<gene>
    <name evidence="6" type="primary">NPY</name>
    <name evidence="8" type="synonym">LOC112686541</name>
    <name evidence="6" type="ORF">g.185006</name>
</gene>
<dbReference type="InterPro" id="IPR020392">
    <property type="entry name" value="Pancreatic_hormone-like_CS"/>
</dbReference>
<evidence type="ECO:0000256" key="4">
    <source>
        <dbReference type="RuleBase" id="RU000656"/>
    </source>
</evidence>
<comment type="subcellular location">
    <subcellularLocation>
        <location evidence="1">Secreted</location>
    </subcellularLocation>
</comment>
<reference evidence="8" key="2">
    <citation type="submission" date="2025-04" db="UniProtKB">
        <authorList>
            <consortium name="RefSeq"/>
        </authorList>
    </citation>
    <scope>IDENTIFICATION</scope>
    <source>
        <tissue evidence="8">Whole body</tissue>
    </source>
</reference>
<dbReference type="GO" id="GO:0007218">
    <property type="term" value="P:neuropeptide signaling pathway"/>
    <property type="evidence" value="ECO:0007669"/>
    <property type="project" value="UniProtKB-KW"/>
</dbReference>
<feature type="transmembrane region" description="Helical" evidence="5">
    <location>
        <begin position="12"/>
        <end position="30"/>
    </location>
</feature>
<dbReference type="PROSITE" id="PS51257">
    <property type="entry name" value="PROKAR_LIPOPROTEIN"/>
    <property type="match status" value="1"/>
</dbReference>
<proteinExistence type="inferred from homology"/>
<dbReference type="EMBL" id="GGMS01009441">
    <property type="protein sequence ID" value="MBY78644.1"/>
    <property type="molecule type" value="Transcribed_RNA"/>
</dbReference>
<evidence type="ECO:0000256" key="1">
    <source>
        <dbReference type="ARBA" id="ARBA00004613"/>
    </source>
</evidence>
<accession>A0A2S2QLN9</accession>
<keyword evidence="5" id="KW-1133">Transmembrane helix</keyword>
<evidence type="ECO:0000313" key="7">
    <source>
        <dbReference type="Proteomes" id="UP000694846"/>
    </source>
</evidence>